<keyword evidence="15" id="KW-1185">Reference proteome</keyword>
<evidence type="ECO:0000256" key="2">
    <source>
        <dbReference type="ARBA" id="ARBA00004370"/>
    </source>
</evidence>
<dbReference type="PROSITE" id="PS50885">
    <property type="entry name" value="HAMP"/>
    <property type="match status" value="1"/>
</dbReference>
<evidence type="ECO:0000256" key="5">
    <source>
        <dbReference type="ARBA" id="ARBA00022679"/>
    </source>
</evidence>
<evidence type="ECO:0000313" key="15">
    <source>
        <dbReference type="Proteomes" id="UP001363035"/>
    </source>
</evidence>
<dbReference type="InterPro" id="IPR036097">
    <property type="entry name" value="HisK_dim/P_sf"/>
</dbReference>
<dbReference type="PANTHER" id="PTHR45339:SF1">
    <property type="entry name" value="HYBRID SIGNAL TRANSDUCTION HISTIDINE KINASE J"/>
    <property type="match status" value="1"/>
</dbReference>
<keyword evidence="9" id="KW-0175">Coiled coil</keyword>
<dbReference type="SMART" id="SM00304">
    <property type="entry name" value="HAMP"/>
    <property type="match status" value="1"/>
</dbReference>
<dbReference type="SUPFAM" id="SSF52172">
    <property type="entry name" value="CheY-like"/>
    <property type="match status" value="3"/>
</dbReference>
<feature type="domain" description="Histidine kinase" evidence="11">
    <location>
        <begin position="514"/>
        <end position="735"/>
    </location>
</feature>
<feature type="domain" description="Response regulatory" evidence="12">
    <location>
        <begin position="1056"/>
        <end position="1173"/>
    </location>
</feature>
<dbReference type="SUPFAM" id="SSF55874">
    <property type="entry name" value="ATPase domain of HSP90 chaperone/DNA topoisomerase II/histidine kinase"/>
    <property type="match status" value="1"/>
</dbReference>
<name>A0ABU8I2A4_9SPHI</name>
<dbReference type="InterPro" id="IPR004358">
    <property type="entry name" value="Sig_transdc_His_kin-like_C"/>
</dbReference>
<comment type="caution">
    <text evidence="14">The sequence shown here is derived from an EMBL/GenBank/DDBJ whole genome shotgun (WGS) entry which is preliminary data.</text>
</comment>
<accession>A0ABU8I2A4</accession>
<dbReference type="PROSITE" id="PS50109">
    <property type="entry name" value="HIS_KIN"/>
    <property type="match status" value="1"/>
</dbReference>
<evidence type="ECO:0000256" key="4">
    <source>
        <dbReference type="ARBA" id="ARBA00022553"/>
    </source>
</evidence>
<dbReference type="EMBL" id="JAYLLN010000003">
    <property type="protein sequence ID" value="MEI5983773.1"/>
    <property type="molecule type" value="Genomic_DNA"/>
</dbReference>
<keyword evidence="10" id="KW-1133">Transmembrane helix</keyword>
<evidence type="ECO:0000256" key="10">
    <source>
        <dbReference type="SAM" id="Phobius"/>
    </source>
</evidence>
<dbReference type="InterPro" id="IPR005467">
    <property type="entry name" value="His_kinase_dom"/>
</dbReference>
<dbReference type="Gene3D" id="3.30.565.10">
    <property type="entry name" value="Histidine kinase-like ATPase, C-terminal domain"/>
    <property type="match status" value="1"/>
</dbReference>
<evidence type="ECO:0000256" key="7">
    <source>
        <dbReference type="ARBA" id="ARBA00023012"/>
    </source>
</evidence>
<keyword evidence="10" id="KW-0472">Membrane</keyword>
<dbReference type="InterPro" id="IPR003661">
    <property type="entry name" value="HisK_dim/P_dom"/>
</dbReference>
<dbReference type="InterPro" id="IPR036890">
    <property type="entry name" value="HATPase_C_sf"/>
</dbReference>
<dbReference type="CDD" id="cd17546">
    <property type="entry name" value="REC_hyHK_CKI1_RcsC-like"/>
    <property type="match status" value="1"/>
</dbReference>
<dbReference type="Pfam" id="PF05227">
    <property type="entry name" value="CHASE3"/>
    <property type="match status" value="1"/>
</dbReference>
<dbReference type="InterPro" id="IPR003018">
    <property type="entry name" value="GAF"/>
</dbReference>
<dbReference type="SMART" id="SM00387">
    <property type="entry name" value="HATPase_c"/>
    <property type="match status" value="1"/>
</dbReference>
<dbReference type="RefSeq" id="WP_336557235.1">
    <property type="nucleotide sequence ID" value="NZ_JAYLLN010000003.1"/>
</dbReference>
<feature type="domain" description="Response regulatory" evidence="12">
    <location>
        <begin position="911"/>
        <end position="1027"/>
    </location>
</feature>
<sequence>MISCSVITYLSLKDQQANKSLVDRTKYTIVSMNQILLDLQNAETGQRGYLLTGDPKYLAPYKRSKDSLLINIEQAGAFFSDRDLQKQRFDSLGDIARKRMDILDQVMDQKVRGDAQWMTTLGKGRSLMDSSRRIIGDIISREEAVLEDHSRKLESSSKSTGAFIIVASMLSLIITGLLFWRLRADLSKRNLLQLQLIEKDREISGRINSIKEIANRISHGQYDLSVQDFNQDDLGNLAESISRMTQSLKASFDELKESQWKKTGLATLGQHIMGNLTFQELSQRVLAFLMDYLECSNGSLYLFNRGTLDLVHSAGMDGEIRDSFIPGQGIIGQVFSEGRTRLVSGLEDPSRNFISFSQGNLPVEQILVIPILHEGRAVSVIELGKLGPFRPNALDLVEMVNSSIGLAFAAAENRKRIQDLLEETQAQTEELQVQQVELENLNTELEAQATKLRVSEEELRVQQEELINFNQELEQRSTMLEERNQRIAVQNMEIKERAEALAMSTRYKSEFLANMSHELRTPLNSILLLSKILSENEQGNLDEEQMESCKVIWTSGSSLLNLIDEILDLSKIEAGKMQLEIRQVDIPSLSRDIKGMFDPLFKDKGVDLKIDYNIQEVGLSSFHSDRLRLEQILRNLISNALKFTHQGTVSIQVSSSEKEVTFRVRDTGIGIPVEKQKIIFDAFQQADGSTKRKYGGTGLGLSISKELAKLLGGDLSVESVENQGSTFTLRLPLDLSMDTGSPDEGPIAKPEIQEPLQNLPVTPPEGFDLAALPEPVADDRYSVGQGGRFLLIVEDDIGFAKALLDYSRKNGYMGIVVTQGDHVLPIAVNLMPVCILLDIQLPVMDGWQVLEQLKGTPSTRHIPVHMMSSQEARKESLRKGAIDFINKPIAFQQMRGMFTTIERALEKGSQKVLIIEENPKHAQALAYFLDNFNIVSEIRDNVKDSVDSLTQGNADCVILDMGIPDRIGYEALEAIKSVKGLESLPIIVFTGKNLSSKEELRIRGYADSVVVKTAQSYQRLLDEVSLFLHLIDEKPNDQALRKKAYGSLGEVLNNKKVLIADDDIRNIYSLTRALERFQMEVFSALDGKEALEALELHPEIDIVLMDMMMPNLDGYETISKLRKDRRFSDLPVIAVTAKAMSGDRERCIAVGASDYISKPVDVDQLISLLRVWMYAS</sequence>
<protein>
    <recommendedName>
        <fullName evidence="3">histidine kinase</fullName>
        <ecNumber evidence="3">2.7.13.3</ecNumber>
    </recommendedName>
</protein>
<comment type="catalytic activity">
    <reaction evidence="1">
        <text>ATP + protein L-histidine = ADP + protein N-phospho-L-histidine.</text>
        <dbReference type="EC" id="2.7.13.3"/>
    </reaction>
</comment>
<feature type="modified residue" description="4-aspartylphosphate" evidence="8">
    <location>
        <position position="960"/>
    </location>
</feature>
<dbReference type="SMART" id="SM00448">
    <property type="entry name" value="REC"/>
    <property type="match status" value="3"/>
</dbReference>
<feature type="modified residue" description="4-aspartylphosphate" evidence="8">
    <location>
        <position position="838"/>
    </location>
</feature>
<keyword evidence="10" id="KW-0812">Transmembrane</keyword>
<dbReference type="Pfam" id="PF00512">
    <property type="entry name" value="HisKA"/>
    <property type="match status" value="1"/>
</dbReference>
<dbReference type="Pfam" id="PF00072">
    <property type="entry name" value="Response_reg"/>
    <property type="match status" value="3"/>
</dbReference>
<dbReference type="CDD" id="cd06225">
    <property type="entry name" value="HAMP"/>
    <property type="match status" value="1"/>
</dbReference>
<evidence type="ECO:0000313" key="14">
    <source>
        <dbReference type="EMBL" id="MEI5983773.1"/>
    </source>
</evidence>
<dbReference type="Gene3D" id="3.30.450.40">
    <property type="match status" value="1"/>
</dbReference>
<dbReference type="SUPFAM" id="SSF55781">
    <property type="entry name" value="GAF domain-like"/>
    <property type="match status" value="1"/>
</dbReference>
<keyword evidence="4 8" id="KW-0597">Phosphoprotein</keyword>
<feature type="modified residue" description="4-aspartylphosphate" evidence="8">
    <location>
        <position position="1106"/>
    </location>
</feature>
<dbReference type="PANTHER" id="PTHR45339">
    <property type="entry name" value="HYBRID SIGNAL TRANSDUCTION HISTIDINE KINASE J"/>
    <property type="match status" value="1"/>
</dbReference>
<evidence type="ECO:0000256" key="9">
    <source>
        <dbReference type="SAM" id="Coils"/>
    </source>
</evidence>
<evidence type="ECO:0000256" key="1">
    <source>
        <dbReference type="ARBA" id="ARBA00000085"/>
    </source>
</evidence>
<dbReference type="CDD" id="cd00082">
    <property type="entry name" value="HisKA"/>
    <property type="match status" value="1"/>
</dbReference>
<feature type="domain" description="Response regulatory" evidence="12">
    <location>
        <begin position="789"/>
        <end position="902"/>
    </location>
</feature>
<dbReference type="InterPro" id="IPR003594">
    <property type="entry name" value="HATPase_dom"/>
</dbReference>
<dbReference type="Proteomes" id="UP001363035">
    <property type="component" value="Unassembled WGS sequence"/>
</dbReference>
<dbReference type="CDD" id="cd16922">
    <property type="entry name" value="HATPase_EvgS-ArcB-TorS-like"/>
    <property type="match status" value="1"/>
</dbReference>
<dbReference type="CDD" id="cd00156">
    <property type="entry name" value="REC"/>
    <property type="match status" value="1"/>
</dbReference>
<dbReference type="CDD" id="cd19410">
    <property type="entry name" value="HK9-like_sensor"/>
    <property type="match status" value="1"/>
</dbReference>
<gene>
    <name evidence="14" type="ORF">VJ786_02535</name>
</gene>
<dbReference type="Pfam" id="PF13185">
    <property type="entry name" value="GAF_2"/>
    <property type="match status" value="1"/>
</dbReference>
<dbReference type="Gene3D" id="1.10.287.130">
    <property type="match status" value="1"/>
</dbReference>
<dbReference type="InterPro" id="IPR029016">
    <property type="entry name" value="GAF-like_dom_sf"/>
</dbReference>
<dbReference type="PRINTS" id="PR00344">
    <property type="entry name" value="BCTRLSENSOR"/>
</dbReference>
<feature type="domain" description="HAMP" evidence="13">
    <location>
        <begin position="201"/>
        <end position="253"/>
    </location>
</feature>
<dbReference type="Gene3D" id="6.10.340.10">
    <property type="match status" value="1"/>
</dbReference>
<dbReference type="SUPFAM" id="SSF47384">
    <property type="entry name" value="Homodimeric domain of signal transducing histidine kinase"/>
    <property type="match status" value="1"/>
</dbReference>
<reference evidence="14 15" key="1">
    <citation type="submission" date="2024-01" db="EMBL/GenBank/DDBJ databases">
        <title>Sphingobacterium tenebrionis sp. nov., a novel endophyte isolated from tenebrio molitor intestines.</title>
        <authorList>
            <person name="Zhang C."/>
        </authorList>
    </citation>
    <scope>NUCLEOTIDE SEQUENCE [LARGE SCALE GENOMIC DNA]</scope>
    <source>
        <strain evidence="14 15">PU5-4</strain>
    </source>
</reference>
<evidence type="ECO:0000256" key="3">
    <source>
        <dbReference type="ARBA" id="ARBA00012438"/>
    </source>
</evidence>
<evidence type="ECO:0000256" key="6">
    <source>
        <dbReference type="ARBA" id="ARBA00022777"/>
    </source>
</evidence>
<dbReference type="PROSITE" id="PS50110">
    <property type="entry name" value="RESPONSE_REGULATORY"/>
    <property type="match status" value="3"/>
</dbReference>
<evidence type="ECO:0000259" key="11">
    <source>
        <dbReference type="PROSITE" id="PS50109"/>
    </source>
</evidence>
<dbReference type="InterPro" id="IPR001789">
    <property type="entry name" value="Sig_transdc_resp-reg_receiver"/>
</dbReference>
<evidence type="ECO:0000259" key="13">
    <source>
        <dbReference type="PROSITE" id="PS50885"/>
    </source>
</evidence>
<proteinExistence type="predicted"/>
<feature type="coiled-coil region" evidence="9">
    <location>
        <begin position="410"/>
        <end position="490"/>
    </location>
</feature>
<comment type="subcellular location">
    <subcellularLocation>
        <location evidence="2">Membrane</location>
    </subcellularLocation>
</comment>
<evidence type="ECO:0000259" key="12">
    <source>
        <dbReference type="PROSITE" id="PS50110"/>
    </source>
</evidence>
<dbReference type="InterPro" id="IPR007891">
    <property type="entry name" value="CHASE3"/>
</dbReference>
<dbReference type="SMART" id="SM00065">
    <property type="entry name" value="GAF"/>
    <property type="match status" value="1"/>
</dbReference>
<dbReference type="SUPFAM" id="SSF158472">
    <property type="entry name" value="HAMP domain-like"/>
    <property type="match status" value="1"/>
</dbReference>
<dbReference type="Gene3D" id="3.40.50.2300">
    <property type="match status" value="3"/>
</dbReference>
<dbReference type="InterPro" id="IPR003660">
    <property type="entry name" value="HAMP_dom"/>
</dbReference>
<feature type="transmembrane region" description="Helical" evidence="10">
    <location>
        <begin position="161"/>
        <end position="180"/>
    </location>
</feature>
<dbReference type="SMART" id="SM00388">
    <property type="entry name" value="HisKA"/>
    <property type="match status" value="1"/>
</dbReference>
<keyword evidence="5" id="KW-0808">Transferase</keyword>
<evidence type="ECO:0000256" key="8">
    <source>
        <dbReference type="PROSITE-ProRule" id="PRU00169"/>
    </source>
</evidence>
<dbReference type="Pfam" id="PF02518">
    <property type="entry name" value="HATPase_c"/>
    <property type="match status" value="1"/>
</dbReference>
<organism evidence="14 15">
    <name type="scientific">Sphingobacterium tenebrionis</name>
    <dbReference type="NCBI Taxonomy" id="3111775"/>
    <lineage>
        <taxon>Bacteria</taxon>
        <taxon>Pseudomonadati</taxon>
        <taxon>Bacteroidota</taxon>
        <taxon>Sphingobacteriia</taxon>
        <taxon>Sphingobacteriales</taxon>
        <taxon>Sphingobacteriaceae</taxon>
        <taxon>Sphingobacterium</taxon>
    </lineage>
</organism>
<dbReference type="EC" id="2.7.13.3" evidence="3"/>
<keyword evidence="6" id="KW-0418">Kinase</keyword>
<dbReference type="InterPro" id="IPR011006">
    <property type="entry name" value="CheY-like_superfamily"/>
</dbReference>
<keyword evidence="7" id="KW-0902">Two-component regulatory system</keyword>